<proteinExistence type="predicted"/>
<dbReference type="Proteomes" id="UP000224563">
    <property type="component" value="Unassembled WGS sequence"/>
</dbReference>
<sequence>MYHWVEDKDFLTRAYHDCADLVNQLVQELRNYGIEARMNVVGSKKRNMITQNGNQPIDFDFNLLIENSNEYPNERELKEDIREAFNEVLSANGWDDCDDSTSALTTKQMAFKKGNKTPFSIDVCIVKQDRYGLHRLIHRKTGFVALDQWYWNLVPNSRDLWEKEDALKPDYWMDVRETYLTKKNRYLSWQQMDEHPSFDCYIEAVNEVYEKVRRGVL</sequence>
<evidence type="ECO:0000313" key="2">
    <source>
        <dbReference type="Proteomes" id="UP000224563"/>
    </source>
</evidence>
<gene>
    <name evidence="1" type="ORF">CSX02_01430</name>
</gene>
<accession>A0A2G3E5T0</accession>
<evidence type="ECO:0000313" key="1">
    <source>
        <dbReference type="EMBL" id="PHU38638.1"/>
    </source>
</evidence>
<dbReference type="RefSeq" id="WP_099385362.1">
    <property type="nucleotide sequence ID" value="NZ_JANSWH010000068.1"/>
</dbReference>
<comment type="caution">
    <text evidence="1">The sequence shown here is derived from an EMBL/GenBank/DDBJ whole genome shotgun (WGS) entry which is preliminary data.</text>
</comment>
<name>A0A2G3E5T0_9FIRM</name>
<evidence type="ECO:0008006" key="3">
    <source>
        <dbReference type="Google" id="ProtNLM"/>
    </source>
</evidence>
<reference evidence="1 2" key="1">
    <citation type="submission" date="2017-10" db="EMBL/GenBank/DDBJ databases">
        <title>Resolving the taxonomy of Roseburia spp., Eubacterium rectale and Agathobacter spp. through phylogenomic analysis.</title>
        <authorList>
            <person name="Sheridan P.O."/>
            <person name="Walker A.W."/>
            <person name="Duncan S.H."/>
            <person name="Scott K.P."/>
            <person name="Toole P.W.O."/>
            <person name="Luis P."/>
            <person name="Flint H.J."/>
        </authorList>
    </citation>
    <scope>NUCLEOTIDE SEQUENCE [LARGE SCALE GENOMIC DNA]</scope>
    <source>
        <strain evidence="1 2">JK623</strain>
    </source>
</reference>
<dbReference type="EMBL" id="PDYG01000004">
    <property type="protein sequence ID" value="PHU38638.1"/>
    <property type="molecule type" value="Genomic_DNA"/>
</dbReference>
<keyword evidence="2" id="KW-1185">Reference proteome</keyword>
<protein>
    <recommendedName>
        <fullName evidence="3">Nucleotidyltransferase</fullName>
    </recommendedName>
</protein>
<organism evidence="1 2">
    <name type="scientific">Agathobacter ruminis</name>
    <dbReference type="NCBI Taxonomy" id="1712665"/>
    <lineage>
        <taxon>Bacteria</taxon>
        <taxon>Bacillati</taxon>
        <taxon>Bacillota</taxon>
        <taxon>Clostridia</taxon>
        <taxon>Lachnospirales</taxon>
        <taxon>Lachnospiraceae</taxon>
        <taxon>Agathobacter</taxon>
    </lineage>
</organism>
<dbReference type="AlphaFoldDB" id="A0A2G3E5T0"/>
<reference evidence="1 2" key="2">
    <citation type="submission" date="2017-10" db="EMBL/GenBank/DDBJ databases">
        <authorList>
            <person name="Banno H."/>
            <person name="Chua N.-H."/>
        </authorList>
    </citation>
    <scope>NUCLEOTIDE SEQUENCE [LARGE SCALE GENOMIC DNA]</scope>
    <source>
        <strain evidence="1 2">JK623</strain>
    </source>
</reference>